<dbReference type="GO" id="GO:0005737">
    <property type="term" value="C:cytoplasm"/>
    <property type="evidence" value="ECO:0007669"/>
    <property type="project" value="TreeGrafter"/>
</dbReference>
<dbReference type="InterPro" id="IPR022643">
    <property type="entry name" value="De-COase2_C"/>
</dbReference>
<evidence type="ECO:0000313" key="9">
    <source>
        <dbReference type="Proteomes" id="UP000636709"/>
    </source>
</evidence>
<dbReference type="GO" id="GO:0033387">
    <property type="term" value="P:putrescine biosynthetic process from arginine, via ornithine"/>
    <property type="evidence" value="ECO:0007669"/>
    <property type="project" value="TreeGrafter"/>
</dbReference>
<feature type="compositionally biased region" description="Basic residues" evidence="5">
    <location>
        <begin position="82"/>
        <end position="92"/>
    </location>
</feature>
<evidence type="ECO:0000256" key="5">
    <source>
        <dbReference type="SAM" id="MobiDB-lite"/>
    </source>
</evidence>
<gene>
    <name evidence="8" type="ORF">HU200_061352</name>
</gene>
<keyword evidence="4" id="KW-0456">Lyase</keyword>
<dbReference type="OrthoDB" id="7630827at2759"/>
<dbReference type="InterPro" id="IPR029066">
    <property type="entry name" value="PLP-binding_barrel"/>
</dbReference>
<dbReference type="AlphaFoldDB" id="A0A835DY22"/>
<dbReference type="InterPro" id="IPR009006">
    <property type="entry name" value="Ala_racemase/Decarboxylase_C"/>
</dbReference>
<dbReference type="InterPro" id="IPR022644">
    <property type="entry name" value="De-COase2_N"/>
</dbReference>
<proteinExistence type="inferred from homology"/>
<protein>
    <recommendedName>
        <fullName evidence="10">Ornithine decarboxylase</fullName>
    </recommendedName>
</protein>
<dbReference type="Gene3D" id="3.20.20.10">
    <property type="entry name" value="Alanine racemase"/>
    <property type="match status" value="1"/>
</dbReference>
<name>A0A835DY22_9POAL</name>
<dbReference type="Gene3D" id="2.40.37.10">
    <property type="entry name" value="Lyase, Ornithine Decarboxylase, Chain A, domain 1"/>
    <property type="match status" value="1"/>
</dbReference>
<dbReference type="PANTHER" id="PTHR11482:SF6">
    <property type="entry name" value="ORNITHINE DECARBOXYLASE 1-RELATED"/>
    <property type="match status" value="1"/>
</dbReference>
<feature type="region of interest" description="Disordered" evidence="5">
    <location>
        <begin position="74"/>
        <end position="93"/>
    </location>
</feature>
<dbReference type="Pfam" id="PF02784">
    <property type="entry name" value="Orn_Arg_deC_N"/>
    <property type="match status" value="1"/>
</dbReference>
<comment type="caution">
    <text evidence="8">The sequence shown here is derived from an EMBL/GenBank/DDBJ whole genome shotgun (WGS) entry which is preliminary data.</text>
</comment>
<evidence type="ECO:0008006" key="10">
    <source>
        <dbReference type="Google" id="ProtNLM"/>
    </source>
</evidence>
<comment type="similarity">
    <text evidence="2">Belongs to the Orn/Lys/Arg decarboxylase class-II family.</text>
</comment>
<dbReference type="InterPro" id="IPR002433">
    <property type="entry name" value="Orn_de-COase"/>
</dbReference>
<feature type="domain" description="Orn/DAP/Arg decarboxylase 2 C-terminal" evidence="6">
    <location>
        <begin position="178"/>
        <end position="219"/>
    </location>
</feature>
<evidence type="ECO:0000256" key="2">
    <source>
        <dbReference type="ARBA" id="ARBA00008872"/>
    </source>
</evidence>
<feature type="domain" description="Orn/DAP/Arg decarboxylase 2 N-terminal" evidence="7">
    <location>
        <begin position="100"/>
        <end position="152"/>
    </location>
</feature>
<keyword evidence="9" id="KW-1185">Reference proteome</keyword>
<dbReference type="EMBL" id="JACEFO010002604">
    <property type="protein sequence ID" value="KAF8654923.1"/>
    <property type="molecule type" value="Genomic_DNA"/>
</dbReference>
<evidence type="ECO:0000313" key="8">
    <source>
        <dbReference type="EMBL" id="KAF8654923.1"/>
    </source>
</evidence>
<dbReference type="PANTHER" id="PTHR11482">
    <property type="entry name" value="ARGININE/DIAMINOPIMELATE/ORNITHINE DECARBOXYLASE"/>
    <property type="match status" value="1"/>
</dbReference>
<dbReference type="Pfam" id="PF00278">
    <property type="entry name" value="Orn_DAP_Arg_deC"/>
    <property type="match status" value="1"/>
</dbReference>
<evidence type="ECO:0000256" key="4">
    <source>
        <dbReference type="ARBA" id="ARBA00023239"/>
    </source>
</evidence>
<evidence type="ECO:0000256" key="3">
    <source>
        <dbReference type="ARBA" id="ARBA00022898"/>
    </source>
</evidence>
<dbReference type="SUPFAM" id="SSF50621">
    <property type="entry name" value="Alanine racemase C-terminal domain-like"/>
    <property type="match status" value="1"/>
</dbReference>
<evidence type="ECO:0000259" key="7">
    <source>
        <dbReference type="Pfam" id="PF02784"/>
    </source>
</evidence>
<comment type="cofactor">
    <cofactor evidence="1">
        <name>pyridoxal 5'-phosphate</name>
        <dbReference type="ChEBI" id="CHEBI:597326"/>
    </cofactor>
</comment>
<evidence type="ECO:0000259" key="6">
    <source>
        <dbReference type="Pfam" id="PF00278"/>
    </source>
</evidence>
<organism evidence="8 9">
    <name type="scientific">Digitaria exilis</name>
    <dbReference type="NCBI Taxonomy" id="1010633"/>
    <lineage>
        <taxon>Eukaryota</taxon>
        <taxon>Viridiplantae</taxon>
        <taxon>Streptophyta</taxon>
        <taxon>Embryophyta</taxon>
        <taxon>Tracheophyta</taxon>
        <taxon>Spermatophyta</taxon>
        <taxon>Magnoliopsida</taxon>
        <taxon>Liliopsida</taxon>
        <taxon>Poales</taxon>
        <taxon>Poaceae</taxon>
        <taxon>PACMAD clade</taxon>
        <taxon>Panicoideae</taxon>
        <taxon>Panicodae</taxon>
        <taxon>Paniceae</taxon>
        <taxon>Anthephorinae</taxon>
        <taxon>Digitaria</taxon>
    </lineage>
</organism>
<dbReference type="GO" id="GO:0004586">
    <property type="term" value="F:ornithine decarboxylase activity"/>
    <property type="evidence" value="ECO:0007669"/>
    <property type="project" value="TreeGrafter"/>
</dbReference>
<sequence>MRAVLEAPGVKGQEVLRLPYDATNEKDAVTSLVRRIVTGDDPPSSAFNVLNLGKVTELFAAWRRGLKGVPPYYAPRPDGRRARARRRRRSHHLSQPICSEVAPLLDAARKAGLAVSGVAFHVESTVSRVGAYDAAVQAARAVFDTAAALSCVVNVSRCIPRPVPVASACHLATGEGDKGGEAHPSTVFGPTLDPSDVVVQGYPLLELRIGDWLVFHDVGAYATILSCNFTGFFASEMKTYLASSV</sequence>
<evidence type="ECO:0000256" key="1">
    <source>
        <dbReference type="ARBA" id="ARBA00001933"/>
    </source>
</evidence>
<reference evidence="8" key="1">
    <citation type="submission" date="2020-07" db="EMBL/GenBank/DDBJ databases">
        <title>Genome sequence and genetic diversity analysis of an under-domesticated orphan crop, white fonio (Digitaria exilis).</title>
        <authorList>
            <person name="Bennetzen J.L."/>
            <person name="Chen S."/>
            <person name="Ma X."/>
            <person name="Wang X."/>
            <person name="Yssel A.E.J."/>
            <person name="Chaluvadi S.R."/>
            <person name="Johnson M."/>
            <person name="Gangashetty P."/>
            <person name="Hamidou F."/>
            <person name="Sanogo M.D."/>
            <person name="Zwaenepoel A."/>
            <person name="Wallace J."/>
            <person name="Van De Peer Y."/>
            <person name="Van Deynze A."/>
        </authorList>
    </citation>
    <scope>NUCLEOTIDE SEQUENCE</scope>
    <source>
        <tissue evidence="8">Leaves</tissue>
    </source>
</reference>
<keyword evidence="3" id="KW-0663">Pyridoxal phosphate</keyword>
<dbReference type="Proteomes" id="UP000636709">
    <property type="component" value="Unassembled WGS sequence"/>
</dbReference>
<accession>A0A835DY22</accession>